<dbReference type="Pfam" id="PF13508">
    <property type="entry name" value="Acetyltransf_7"/>
    <property type="match status" value="1"/>
</dbReference>
<dbReference type="SUPFAM" id="SSF55729">
    <property type="entry name" value="Acyl-CoA N-acyltransferases (Nat)"/>
    <property type="match status" value="1"/>
</dbReference>
<organism evidence="2 3">
    <name type="scientific">Roseovarius phycicola</name>
    <dbReference type="NCBI Taxonomy" id="3080976"/>
    <lineage>
        <taxon>Bacteria</taxon>
        <taxon>Pseudomonadati</taxon>
        <taxon>Pseudomonadota</taxon>
        <taxon>Alphaproteobacteria</taxon>
        <taxon>Rhodobacterales</taxon>
        <taxon>Roseobacteraceae</taxon>
        <taxon>Roseovarius</taxon>
    </lineage>
</organism>
<dbReference type="CDD" id="cd04301">
    <property type="entry name" value="NAT_SF"/>
    <property type="match status" value="1"/>
</dbReference>
<evidence type="ECO:0000313" key="3">
    <source>
        <dbReference type="Proteomes" id="UP001364156"/>
    </source>
</evidence>
<keyword evidence="3" id="KW-1185">Reference proteome</keyword>
<protein>
    <submittedName>
        <fullName evidence="2">GNAT family N-acetyltransferase</fullName>
    </submittedName>
</protein>
<dbReference type="InterPro" id="IPR000182">
    <property type="entry name" value="GNAT_dom"/>
</dbReference>
<sequence>MNPRVARVWHVPALVRILRAHHGADGVSDFWVILKVTARGWVRLIADCDGPAGFVMRNNERLHALYVHPRAQGLGIGQALLQDAQKAVGAIDLWVHQNNERARRFYTRHGFAEKNRTGPGRRDILMVWPPERRSMA</sequence>
<reference evidence="2 3" key="1">
    <citation type="submission" date="2023-10" db="EMBL/GenBank/DDBJ databases">
        <title>Roseovarius strain S88 nov., isolated from a marine algae.</title>
        <authorList>
            <person name="Lee M.W."/>
            <person name="Lee J.K."/>
            <person name="Kim J.M."/>
            <person name="Choi D.G."/>
            <person name="Baek J.H."/>
            <person name="Bayburt H."/>
            <person name="Jung J.J."/>
            <person name="Han D.M."/>
            <person name="Jeon C.O."/>
        </authorList>
    </citation>
    <scope>NUCLEOTIDE SEQUENCE [LARGE SCALE GENOMIC DNA]</scope>
    <source>
        <strain evidence="2 3">S88</strain>
    </source>
</reference>
<evidence type="ECO:0000259" key="1">
    <source>
        <dbReference type="PROSITE" id="PS51186"/>
    </source>
</evidence>
<dbReference type="EMBL" id="CP146069">
    <property type="protein sequence ID" value="WWR46035.1"/>
    <property type="molecule type" value="Genomic_DNA"/>
</dbReference>
<name>A0ABZ2HL65_9RHOB</name>
<evidence type="ECO:0000313" key="2">
    <source>
        <dbReference type="EMBL" id="WWR46035.1"/>
    </source>
</evidence>
<proteinExistence type="predicted"/>
<dbReference type="PROSITE" id="PS51186">
    <property type="entry name" value="GNAT"/>
    <property type="match status" value="1"/>
</dbReference>
<dbReference type="Gene3D" id="3.40.630.30">
    <property type="match status" value="1"/>
</dbReference>
<dbReference type="RefSeq" id="WP_338548934.1">
    <property type="nucleotide sequence ID" value="NZ_CP146069.1"/>
</dbReference>
<accession>A0ABZ2HL65</accession>
<dbReference type="Proteomes" id="UP001364156">
    <property type="component" value="Chromosome"/>
</dbReference>
<feature type="domain" description="N-acetyltransferase" evidence="1">
    <location>
        <begin position="1"/>
        <end position="131"/>
    </location>
</feature>
<gene>
    <name evidence="2" type="ORF">RZ517_14840</name>
</gene>
<dbReference type="InterPro" id="IPR016181">
    <property type="entry name" value="Acyl_CoA_acyltransferase"/>
</dbReference>